<evidence type="ECO:0000313" key="2">
    <source>
        <dbReference type="EMBL" id="KAL1510453.1"/>
    </source>
</evidence>
<feature type="chain" id="PRO_5044227824" description="Nucleotide-diphospho-sugar transferase domain-containing protein" evidence="1">
    <location>
        <begin position="24"/>
        <end position="350"/>
    </location>
</feature>
<comment type="caution">
    <text evidence="2">The sequence shown here is derived from an EMBL/GenBank/DDBJ whole genome shotgun (WGS) entry which is preliminary data.</text>
</comment>
<dbReference type="InterPro" id="IPR029044">
    <property type="entry name" value="Nucleotide-diphossugar_trans"/>
</dbReference>
<reference evidence="2 3" key="1">
    <citation type="journal article" date="2024" name="Science">
        <title>Giant polyketide synthase enzymes in the biosynthesis of giant marine polyether toxins.</title>
        <authorList>
            <person name="Fallon T.R."/>
            <person name="Shende V.V."/>
            <person name="Wierzbicki I.H."/>
            <person name="Pendleton A.L."/>
            <person name="Watervoot N.F."/>
            <person name="Auber R.P."/>
            <person name="Gonzalez D.J."/>
            <person name="Wisecaver J.H."/>
            <person name="Moore B.S."/>
        </authorList>
    </citation>
    <scope>NUCLEOTIDE SEQUENCE [LARGE SCALE GENOMIC DNA]</scope>
    <source>
        <strain evidence="2 3">12B1</strain>
    </source>
</reference>
<dbReference type="SUPFAM" id="SSF53448">
    <property type="entry name" value="Nucleotide-diphospho-sugar transferases"/>
    <property type="match status" value="1"/>
</dbReference>
<name>A0AB34IYQ3_PRYPA</name>
<dbReference type="EMBL" id="JBGBPQ010000015">
    <property type="protein sequence ID" value="KAL1510453.1"/>
    <property type="molecule type" value="Genomic_DNA"/>
</dbReference>
<evidence type="ECO:0000256" key="1">
    <source>
        <dbReference type="SAM" id="SignalP"/>
    </source>
</evidence>
<accession>A0AB34IYQ3</accession>
<evidence type="ECO:0008006" key="4">
    <source>
        <dbReference type="Google" id="ProtNLM"/>
    </source>
</evidence>
<gene>
    <name evidence="2" type="ORF">AB1Y20_006760</name>
</gene>
<keyword evidence="3" id="KW-1185">Reference proteome</keyword>
<keyword evidence="1" id="KW-0732">Signal</keyword>
<evidence type="ECO:0000313" key="3">
    <source>
        <dbReference type="Proteomes" id="UP001515480"/>
    </source>
</evidence>
<sequence>MASSWRVLLAGGCLAALSSPSRAHRSIEDHLALPLKQRWSNRRNSTREIHTAAPGRRLALVTVLSDGHYMERDREAVSLMTCFAVQHNLPYFVETHMFGSNWYNKQLVLRKFLASFDWIMYLDADTYIMNRNGGGDELHAYIDMLQSNGYHVAMSELHHSGVGGFDAGVVLIRNSEVGHRFNDLWLEGAKRAYRNADNGYLNLVFLRWVLGASYDGHCDGLLHKFLYYPNGTSGNAVAVAEQSKEAIRSYASFFPCFYEALGLPWRPYSSARMRVERSDGTDARGRWKPFYISYWDEPGVLSCAYPRRMTSRMKQSEIPCHSPMVYHAKDVAQRFWSNHTGPNATNGHCA</sequence>
<feature type="signal peptide" evidence="1">
    <location>
        <begin position="1"/>
        <end position="23"/>
    </location>
</feature>
<protein>
    <recommendedName>
        <fullName evidence="4">Nucleotide-diphospho-sugar transferase domain-containing protein</fullName>
    </recommendedName>
</protein>
<organism evidence="2 3">
    <name type="scientific">Prymnesium parvum</name>
    <name type="common">Toxic golden alga</name>
    <dbReference type="NCBI Taxonomy" id="97485"/>
    <lineage>
        <taxon>Eukaryota</taxon>
        <taxon>Haptista</taxon>
        <taxon>Haptophyta</taxon>
        <taxon>Prymnesiophyceae</taxon>
        <taxon>Prymnesiales</taxon>
        <taxon>Prymnesiaceae</taxon>
        <taxon>Prymnesium</taxon>
    </lineage>
</organism>
<dbReference type="Gene3D" id="3.90.550.10">
    <property type="entry name" value="Spore Coat Polysaccharide Biosynthesis Protein SpsA, Chain A"/>
    <property type="match status" value="1"/>
</dbReference>
<dbReference type="Proteomes" id="UP001515480">
    <property type="component" value="Unassembled WGS sequence"/>
</dbReference>
<dbReference type="AlphaFoldDB" id="A0AB34IYQ3"/>
<proteinExistence type="predicted"/>